<feature type="non-terminal residue" evidence="2">
    <location>
        <position position="188"/>
    </location>
</feature>
<dbReference type="Proteomes" id="UP000789405">
    <property type="component" value="Unassembled WGS sequence"/>
</dbReference>
<name>A0A9N9JIW0_9GLOM</name>
<dbReference type="OrthoDB" id="1727438at2759"/>
<keyword evidence="3" id="KW-1185">Reference proteome</keyword>
<accession>A0A9N9JIW0</accession>
<sequence length="188" mass="21250">TEIRYEAYEKPDMPHFPKKIMTNLPTYTDARLSATDRDVLSFNDQSNQSSRGVGPPVTPGQLAWFGITQEHLPPENLHESTNLLTDPQEHTNLLTDLQEPNYSDYEEIDSNRQSMISPIPKMKLQPSTQSWSRAGYKPINSTERSIKYNTSNIRSSLRASDKIQSTASVTSKTKMTPEKEKIASALFS</sequence>
<organism evidence="2 3">
    <name type="scientific">Dentiscutata erythropus</name>
    <dbReference type="NCBI Taxonomy" id="1348616"/>
    <lineage>
        <taxon>Eukaryota</taxon>
        <taxon>Fungi</taxon>
        <taxon>Fungi incertae sedis</taxon>
        <taxon>Mucoromycota</taxon>
        <taxon>Glomeromycotina</taxon>
        <taxon>Glomeromycetes</taxon>
        <taxon>Diversisporales</taxon>
        <taxon>Gigasporaceae</taxon>
        <taxon>Dentiscutata</taxon>
    </lineage>
</organism>
<feature type="region of interest" description="Disordered" evidence="1">
    <location>
        <begin position="159"/>
        <end position="188"/>
    </location>
</feature>
<dbReference type="EMBL" id="CAJVPY010023081">
    <property type="protein sequence ID" value="CAG8784436.1"/>
    <property type="molecule type" value="Genomic_DNA"/>
</dbReference>
<proteinExistence type="predicted"/>
<gene>
    <name evidence="2" type="ORF">DERYTH_LOCUS20099</name>
</gene>
<comment type="caution">
    <text evidence="2">The sequence shown here is derived from an EMBL/GenBank/DDBJ whole genome shotgun (WGS) entry which is preliminary data.</text>
</comment>
<reference evidence="2" key="1">
    <citation type="submission" date="2021-06" db="EMBL/GenBank/DDBJ databases">
        <authorList>
            <person name="Kallberg Y."/>
            <person name="Tangrot J."/>
            <person name="Rosling A."/>
        </authorList>
    </citation>
    <scope>NUCLEOTIDE SEQUENCE</scope>
    <source>
        <strain evidence="2">MA453B</strain>
    </source>
</reference>
<feature type="compositionally biased region" description="Polar residues" evidence="1">
    <location>
        <begin position="159"/>
        <end position="174"/>
    </location>
</feature>
<dbReference type="AlphaFoldDB" id="A0A9N9JIW0"/>
<evidence type="ECO:0000313" key="3">
    <source>
        <dbReference type="Proteomes" id="UP000789405"/>
    </source>
</evidence>
<evidence type="ECO:0000313" key="2">
    <source>
        <dbReference type="EMBL" id="CAG8784436.1"/>
    </source>
</evidence>
<protein>
    <submittedName>
        <fullName evidence="2">18530_t:CDS:1</fullName>
    </submittedName>
</protein>
<feature type="non-terminal residue" evidence="2">
    <location>
        <position position="1"/>
    </location>
</feature>
<evidence type="ECO:0000256" key="1">
    <source>
        <dbReference type="SAM" id="MobiDB-lite"/>
    </source>
</evidence>